<accession>A0A7X1EH61</accession>
<evidence type="ECO:0000313" key="7">
    <source>
        <dbReference type="EMBL" id="MBC2620508.1"/>
    </source>
</evidence>
<dbReference type="GO" id="GO:0016757">
    <property type="term" value="F:glycosyltransferase activity"/>
    <property type="evidence" value="ECO:0007669"/>
    <property type="project" value="UniProtKB-KW"/>
</dbReference>
<keyword evidence="5 6" id="KW-0067">ATP-binding</keyword>
<evidence type="ECO:0000256" key="6">
    <source>
        <dbReference type="HAMAP-Rule" id="MF_00397"/>
    </source>
</evidence>
<dbReference type="InterPro" id="IPR002736">
    <property type="entry name" value="CitG"/>
</dbReference>
<dbReference type="HAMAP" id="MF_00397">
    <property type="entry name" value="CitG"/>
    <property type="match status" value="1"/>
</dbReference>
<dbReference type="GO" id="GO:0051191">
    <property type="term" value="P:prosthetic group biosynthetic process"/>
    <property type="evidence" value="ECO:0007669"/>
    <property type="project" value="TreeGrafter"/>
</dbReference>
<evidence type="ECO:0000256" key="3">
    <source>
        <dbReference type="ARBA" id="ARBA00022679"/>
    </source>
</evidence>
<sequence length="291" mass="31495">MTTSLARFNEPDVQRSFAELAVEALYREINLTPKPGLVDRVNSGAHSDMNFALFITSIAAIAPWLPLFFNTGRETAYLAGPQTLRALRPTGLACEQAMFTATGGVNTHKGGIFSLGLLCAAAGRLTQRHDALTQRSLCHETSLICTGIVEQELKNSGIAKTKGEQQFQAYGFTGARGEAASGFITVRQSGLPHLQTALRQGESEEVALLRMLLGLMAANPDTNLVSRGGTAGLNYARRYARRLLKIQRLTADKLVKALFRMDAEFIKRNLSPGGSADLIAVGWLLSQFPAE</sequence>
<name>A0A7X1EH61_9ENTR</name>
<dbReference type="EMBL" id="JACLAG010000002">
    <property type="protein sequence ID" value="MBC2620508.1"/>
    <property type="molecule type" value="Genomic_DNA"/>
</dbReference>
<dbReference type="Pfam" id="PF01874">
    <property type="entry name" value="CitG"/>
    <property type="match status" value="1"/>
</dbReference>
<dbReference type="EC" id="2.4.2.52" evidence="6"/>
<keyword evidence="7" id="KW-0328">Glycosyltransferase</keyword>
<keyword evidence="3 6" id="KW-0808">Transferase</keyword>
<keyword evidence="4 6" id="KW-0547">Nucleotide-binding</keyword>
<dbReference type="NCBIfam" id="TIGR03125">
    <property type="entry name" value="citrate_citG"/>
    <property type="match status" value="1"/>
</dbReference>
<organism evidence="7 8">
    <name type="scientific">Citrobacter cronae</name>
    <dbReference type="NCBI Taxonomy" id="1748967"/>
    <lineage>
        <taxon>Bacteria</taxon>
        <taxon>Pseudomonadati</taxon>
        <taxon>Pseudomonadota</taxon>
        <taxon>Gammaproteobacteria</taxon>
        <taxon>Enterobacterales</taxon>
        <taxon>Enterobacteriaceae</taxon>
        <taxon>Citrobacter</taxon>
        <taxon>Citrobacter freundii complex</taxon>
    </lineage>
</organism>
<evidence type="ECO:0000256" key="2">
    <source>
        <dbReference type="ARBA" id="ARBA00006812"/>
    </source>
</evidence>
<evidence type="ECO:0000256" key="4">
    <source>
        <dbReference type="ARBA" id="ARBA00022741"/>
    </source>
</evidence>
<protein>
    <recommendedName>
        <fullName evidence="6">Probable 2-(5''-triphosphoribosyl)-3'-dephosphocoenzyme-A synthase</fullName>
        <shortName evidence="6">2-(5''-triphosphoribosyl)-3'-dephospho-CoA synthase</shortName>
        <ecNumber evidence="6">2.4.2.52</ecNumber>
    </recommendedName>
</protein>
<dbReference type="AlphaFoldDB" id="A0A7X1EH61"/>
<gene>
    <name evidence="6 7" type="primary">citG</name>
    <name evidence="7" type="ORF">H7I73_12750</name>
</gene>
<comment type="similarity">
    <text evidence="2 6">Belongs to the CitG/MdcB family.</text>
</comment>
<dbReference type="GO" id="GO:0005524">
    <property type="term" value="F:ATP binding"/>
    <property type="evidence" value="ECO:0007669"/>
    <property type="project" value="UniProtKB-KW"/>
</dbReference>
<proteinExistence type="inferred from homology"/>
<dbReference type="PANTHER" id="PTHR30201:SF2">
    <property type="entry name" value="2-(5''-TRIPHOSPHORIBOSYL)-3'-DEPHOSPHOCOENZYME-A SYNTHASE"/>
    <property type="match status" value="1"/>
</dbReference>
<evidence type="ECO:0000256" key="1">
    <source>
        <dbReference type="ARBA" id="ARBA00001210"/>
    </source>
</evidence>
<evidence type="ECO:0000313" key="8">
    <source>
        <dbReference type="Proteomes" id="UP000548504"/>
    </source>
</evidence>
<comment type="catalytic activity">
    <reaction evidence="1 6">
        <text>3'-dephospho-CoA + ATP = 2'-(5''-triphospho-alpha-D-ribosyl)-3'-dephospho-CoA + adenine</text>
        <dbReference type="Rhea" id="RHEA:15117"/>
        <dbReference type="ChEBI" id="CHEBI:16708"/>
        <dbReference type="ChEBI" id="CHEBI:30616"/>
        <dbReference type="ChEBI" id="CHEBI:57328"/>
        <dbReference type="ChEBI" id="CHEBI:61378"/>
        <dbReference type="EC" id="2.4.2.52"/>
    </reaction>
</comment>
<dbReference type="Proteomes" id="UP000548504">
    <property type="component" value="Unassembled WGS sequence"/>
</dbReference>
<dbReference type="GO" id="GO:0046917">
    <property type="term" value="F:triphosphoribosyl-dephospho-CoA synthase activity"/>
    <property type="evidence" value="ECO:0007669"/>
    <property type="project" value="UniProtKB-UniRule"/>
</dbReference>
<dbReference type="PANTHER" id="PTHR30201">
    <property type="entry name" value="TRIPHOSPHORIBOSYL-DEPHOSPHO-COA SYNTHASE"/>
    <property type="match status" value="1"/>
</dbReference>
<dbReference type="InterPro" id="IPR017551">
    <property type="entry name" value="TriPribosyl-deP-CoA_syn_CitG"/>
</dbReference>
<dbReference type="Gene3D" id="1.10.4200.10">
    <property type="entry name" value="Triphosphoribosyl-dephospho-CoA protein"/>
    <property type="match status" value="1"/>
</dbReference>
<dbReference type="RefSeq" id="WP_085048775.1">
    <property type="nucleotide sequence ID" value="NZ_CP069764.1"/>
</dbReference>
<reference evidence="7 8" key="1">
    <citation type="submission" date="2020-08" db="EMBL/GenBank/DDBJ databases">
        <title>Emergence and comparative genomics analysis of Citrobacter in Fennec fox imported from North Africa to China.</title>
        <authorList>
            <person name="Zheng B."/>
        </authorList>
    </citation>
    <scope>NUCLEOTIDE SEQUENCE [LARGE SCALE GENOMIC DNA]</scope>
    <source>
        <strain evidence="7 8">FF141</strain>
    </source>
</reference>
<evidence type="ECO:0000256" key="5">
    <source>
        <dbReference type="ARBA" id="ARBA00022840"/>
    </source>
</evidence>
<comment type="caution">
    <text evidence="7">The sequence shown here is derived from an EMBL/GenBank/DDBJ whole genome shotgun (WGS) entry which is preliminary data.</text>
</comment>